<dbReference type="Proteomes" id="UP000319986">
    <property type="component" value="Unassembled WGS sequence"/>
</dbReference>
<feature type="region of interest" description="Disordered" evidence="1">
    <location>
        <begin position="1"/>
        <end position="70"/>
    </location>
</feature>
<keyword evidence="2" id="KW-1133">Transmembrane helix</keyword>
<feature type="compositionally biased region" description="Low complexity" evidence="1">
    <location>
        <begin position="12"/>
        <end position="39"/>
    </location>
</feature>
<keyword evidence="2" id="KW-0812">Transmembrane</keyword>
<keyword evidence="2" id="KW-0472">Membrane</keyword>
<name>A0A4Y4C245_9CORY</name>
<sequence length="241" mass="26495">MSDQSGNSWGEPKNPQNPYGQNPQQQQPPQDPQQLWQAQSDHPGQAWQQGQGLDPSHWGQQPPAGQSPTKKTGLIIGGVIAVIVVISAAVAAYFLIGGDDDSDEDRMHDIAESFTEVETVDDYLDWGSDNLVDAVYQQEKDDLGSFSEDGIAEVEEYFARGVDVGRTEKPAESEFEDLADEDIDGMNEMLERTDIDEDTLRASRLVYITDENGDDVMSLLFFKLDGEVQVAGVTQEGDPQA</sequence>
<dbReference type="GeneID" id="82886681"/>
<comment type="caution">
    <text evidence="3">The sequence shown here is derived from an EMBL/GenBank/DDBJ whole genome shotgun (WGS) entry which is preliminary data.</text>
</comment>
<proteinExistence type="predicted"/>
<reference evidence="3 4" key="1">
    <citation type="submission" date="2019-06" db="EMBL/GenBank/DDBJ databases">
        <title>Whole genome shotgun sequence of Corynebacterium variabile NBRC 15286.</title>
        <authorList>
            <person name="Hosoyama A."/>
            <person name="Uohara A."/>
            <person name="Ohji S."/>
            <person name="Ichikawa N."/>
        </authorList>
    </citation>
    <scope>NUCLEOTIDE SEQUENCE [LARGE SCALE GENOMIC DNA]</scope>
    <source>
        <strain evidence="3 4">NBRC 15286</strain>
    </source>
</reference>
<dbReference type="RefSeq" id="WP_141328386.1">
    <property type="nucleotide sequence ID" value="NZ_BJNT01000004.1"/>
</dbReference>
<evidence type="ECO:0000256" key="2">
    <source>
        <dbReference type="SAM" id="Phobius"/>
    </source>
</evidence>
<evidence type="ECO:0000256" key="1">
    <source>
        <dbReference type="SAM" id="MobiDB-lite"/>
    </source>
</evidence>
<gene>
    <name evidence="3" type="ORF">CVA01_05240</name>
</gene>
<dbReference type="AlphaFoldDB" id="A0A4Y4C245"/>
<evidence type="ECO:0000313" key="4">
    <source>
        <dbReference type="Proteomes" id="UP000319986"/>
    </source>
</evidence>
<feature type="transmembrane region" description="Helical" evidence="2">
    <location>
        <begin position="74"/>
        <end position="96"/>
    </location>
</feature>
<feature type="compositionally biased region" description="Polar residues" evidence="1">
    <location>
        <begin position="40"/>
        <end position="51"/>
    </location>
</feature>
<accession>A0A4Y4C245</accession>
<organism evidence="3 4">
    <name type="scientific">Corynebacterium variabile</name>
    <dbReference type="NCBI Taxonomy" id="1727"/>
    <lineage>
        <taxon>Bacteria</taxon>
        <taxon>Bacillati</taxon>
        <taxon>Actinomycetota</taxon>
        <taxon>Actinomycetes</taxon>
        <taxon>Mycobacteriales</taxon>
        <taxon>Corynebacteriaceae</taxon>
        <taxon>Corynebacterium</taxon>
    </lineage>
</organism>
<protein>
    <submittedName>
        <fullName evidence="3">Uncharacterized protein</fullName>
    </submittedName>
</protein>
<dbReference type="EMBL" id="BJNT01000004">
    <property type="protein sequence ID" value="GEC85210.1"/>
    <property type="molecule type" value="Genomic_DNA"/>
</dbReference>
<evidence type="ECO:0000313" key="3">
    <source>
        <dbReference type="EMBL" id="GEC85210.1"/>
    </source>
</evidence>
<dbReference type="SUPFAM" id="SSF81995">
    <property type="entry name" value="beta-sandwich domain of Sec23/24"/>
    <property type="match status" value="1"/>
</dbReference>